<dbReference type="CDD" id="cd00338">
    <property type="entry name" value="Ser_Recombinase"/>
    <property type="match status" value="1"/>
</dbReference>
<feature type="region of interest" description="Disordered" evidence="2">
    <location>
        <begin position="534"/>
        <end position="568"/>
    </location>
</feature>
<dbReference type="GO" id="GO:0000150">
    <property type="term" value="F:DNA strand exchange activity"/>
    <property type="evidence" value="ECO:0007669"/>
    <property type="project" value="InterPro"/>
</dbReference>
<evidence type="ECO:0000256" key="1">
    <source>
        <dbReference type="SAM" id="Coils"/>
    </source>
</evidence>
<dbReference type="GO" id="GO:0003677">
    <property type="term" value="F:DNA binding"/>
    <property type="evidence" value="ECO:0007669"/>
    <property type="project" value="InterPro"/>
</dbReference>
<dbReference type="SUPFAM" id="SSF53041">
    <property type="entry name" value="Resolvase-like"/>
    <property type="match status" value="1"/>
</dbReference>
<dbReference type="PROSITE" id="PS51736">
    <property type="entry name" value="RECOMBINASES_3"/>
    <property type="match status" value="1"/>
</dbReference>
<accession>A0A939HIK4</accession>
<dbReference type="PROSITE" id="PS51737">
    <property type="entry name" value="RECOMBINASE_DNA_BIND"/>
    <property type="match status" value="1"/>
</dbReference>
<dbReference type="InterPro" id="IPR036162">
    <property type="entry name" value="Resolvase-like_N_sf"/>
</dbReference>
<dbReference type="InterPro" id="IPR011109">
    <property type="entry name" value="DNA_bind_recombinase_dom"/>
</dbReference>
<feature type="compositionally biased region" description="Polar residues" evidence="2">
    <location>
        <begin position="557"/>
        <end position="568"/>
    </location>
</feature>
<feature type="coiled-coil region" evidence="1">
    <location>
        <begin position="383"/>
        <end position="410"/>
    </location>
</feature>
<dbReference type="RefSeq" id="WP_207845746.1">
    <property type="nucleotide sequence ID" value="NZ_JAFVMH010000003.1"/>
</dbReference>
<keyword evidence="1" id="KW-0175">Coiled coil</keyword>
<name>A0A939HIK4_9PROT</name>
<dbReference type="InterPro" id="IPR006119">
    <property type="entry name" value="Resolv_N"/>
</dbReference>
<evidence type="ECO:0000313" key="5">
    <source>
        <dbReference type="EMBL" id="MBO1325070.1"/>
    </source>
</evidence>
<dbReference type="SMART" id="SM00857">
    <property type="entry name" value="Resolvase"/>
    <property type="match status" value="1"/>
</dbReference>
<dbReference type="InterPro" id="IPR025827">
    <property type="entry name" value="Zn_ribbon_recom_dom"/>
</dbReference>
<dbReference type="EMBL" id="JAFVMH010000003">
    <property type="protein sequence ID" value="MBO1325070.1"/>
    <property type="molecule type" value="Genomic_DNA"/>
</dbReference>
<evidence type="ECO:0000313" key="6">
    <source>
        <dbReference type="Proteomes" id="UP000664073"/>
    </source>
</evidence>
<dbReference type="Gene3D" id="3.40.50.1390">
    <property type="entry name" value="Resolvase, N-terminal catalytic domain"/>
    <property type="match status" value="1"/>
</dbReference>
<dbReference type="PANTHER" id="PTHR30461">
    <property type="entry name" value="DNA-INVERTASE FROM LAMBDOID PROPHAGE"/>
    <property type="match status" value="1"/>
</dbReference>
<dbReference type="Proteomes" id="UP000664073">
    <property type="component" value="Unassembled WGS sequence"/>
</dbReference>
<keyword evidence="6" id="KW-1185">Reference proteome</keyword>
<sequence length="568" mass="62183">MTRVALYARYSSDNQSAASIEDQLRLCDEMARREGWPVVQTYRDAAISGASMILRPGIQAVLEDARAGIFNVLMAEALDRISRDQADVATLFKHLRFAGVKIVTLAEGEISELHVGLKGTMNALFLKDLAMKTHRGLRGRVEKGRSGGGLCYGYRVVKKLDANGEPIRGDREIIPEEAEIIRRIFREFAAGKGPKSIARDLNADGITGPLGRSWGGTTIRGHASRGTGIINNELYAGVLVWNRLRYVKDPSTGKRVSRVNPEDQWIRTEVPHLRIVPDDLWQGVKIQQDRIARLMAVRETANDDGKAHARRIHAGKRPVSLLSGLMTCGICGGKVGIIVNSRFGCLNHHRGMLCANNRTIKRDVIEARVLAGLTERMASPDAVAKAVKAYHEENNRLNQARRAQEQADRKALDRIERSIRGIITAIEDGMYQPAMKARMQELERQKAEIAARMADVPVDLPDVHPNVSKLYRAKAARLVEAVNDPEGGREVAEAIRALIGGVVLTPGPNRGEVHASLRGELMAILDLANGSAARRARGGNGAKAEGSALMTKAIASPRNQNPQTKSIP</sequence>
<organism evidence="5 6">
    <name type="scientific">Acetobacter garciniae</name>
    <dbReference type="NCBI Taxonomy" id="2817435"/>
    <lineage>
        <taxon>Bacteria</taxon>
        <taxon>Pseudomonadati</taxon>
        <taxon>Pseudomonadota</taxon>
        <taxon>Alphaproteobacteria</taxon>
        <taxon>Acetobacterales</taxon>
        <taxon>Acetobacteraceae</taxon>
        <taxon>Acetobacter</taxon>
    </lineage>
</organism>
<dbReference type="InterPro" id="IPR038109">
    <property type="entry name" value="DNA_bind_recomb_sf"/>
</dbReference>
<dbReference type="Gene3D" id="3.90.1750.20">
    <property type="entry name" value="Putative Large Serine Recombinase, Chain B, Domain 2"/>
    <property type="match status" value="1"/>
</dbReference>
<dbReference type="AlphaFoldDB" id="A0A939HIK4"/>
<dbReference type="Pfam" id="PF13408">
    <property type="entry name" value="Zn_ribbon_recom"/>
    <property type="match status" value="1"/>
</dbReference>
<proteinExistence type="predicted"/>
<evidence type="ECO:0000259" key="3">
    <source>
        <dbReference type="PROSITE" id="PS51736"/>
    </source>
</evidence>
<dbReference type="Pfam" id="PF00239">
    <property type="entry name" value="Resolvase"/>
    <property type="match status" value="1"/>
</dbReference>
<comment type="caution">
    <text evidence="5">The sequence shown here is derived from an EMBL/GenBank/DDBJ whole genome shotgun (WGS) entry which is preliminary data.</text>
</comment>
<evidence type="ECO:0000256" key="2">
    <source>
        <dbReference type="SAM" id="MobiDB-lite"/>
    </source>
</evidence>
<dbReference type="InterPro" id="IPR050639">
    <property type="entry name" value="SSR_resolvase"/>
</dbReference>
<evidence type="ECO:0000259" key="4">
    <source>
        <dbReference type="PROSITE" id="PS51737"/>
    </source>
</evidence>
<feature type="domain" description="Resolvase/invertase-type recombinase catalytic" evidence="3">
    <location>
        <begin position="3"/>
        <end position="152"/>
    </location>
</feature>
<dbReference type="PANTHER" id="PTHR30461:SF23">
    <property type="entry name" value="DNA RECOMBINASE-RELATED"/>
    <property type="match status" value="1"/>
</dbReference>
<dbReference type="Pfam" id="PF07508">
    <property type="entry name" value="Recombinase"/>
    <property type="match status" value="1"/>
</dbReference>
<protein>
    <submittedName>
        <fullName evidence="5">Recombinase family protein</fullName>
    </submittedName>
</protein>
<gene>
    <name evidence="5" type="ORF">J2D77_07905</name>
</gene>
<feature type="domain" description="Recombinase" evidence="4">
    <location>
        <begin position="151"/>
        <end position="294"/>
    </location>
</feature>
<reference evidence="5" key="1">
    <citation type="submission" date="2021-03" db="EMBL/GenBank/DDBJ databases">
        <title>The complete genome sequence of Acetobacter sp. TBRC 12339.</title>
        <authorList>
            <person name="Charoenyingcharoen P."/>
            <person name="Yukphan P."/>
        </authorList>
    </citation>
    <scope>NUCLEOTIDE SEQUENCE</scope>
    <source>
        <strain evidence="5">TBRC 12339</strain>
    </source>
</reference>